<keyword evidence="3" id="KW-0808">Transferase</keyword>
<dbReference type="PANTHER" id="PTHR46612">
    <property type="entry name" value="XYLOSIDE XYLOSYLTRANSFERASE 1"/>
    <property type="match status" value="1"/>
</dbReference>
<dbReference type="SUPFAM" id="SSF53448">
    <property type="entry name" value="Nucleotide-diphospho-sugar transferases"/>
    <property type="match status" value="1"/>
</dbReference>
<sequence length="515" mass="58838">MRHPTRILVIGLLLLLVIASRFLYSSVPEQQNAQELNLVAGSLVQHVPKNIGWKQNQVQRENAKKLQQSLPSMNDNRNTPSMVDFNRSKLKKKEDNLTKKIKGGGEDDSKVISEAENKIRLKEEEIEKAENDLDHRKLQNKGLKKDLQHDNKAQHSPFESEVSYHDEELIKKTTLLEEKSLVPDQKEPENVSKENHSDNFNGNKNGGKKKSEKKVATPIVSQQNENNILMILAKVSQASSLAKRFKRCVLSICEHSSINLTFHIITDKVGKLTCEDTFSQAGKVCNQGLSVTYYDVDNVSSKVKPITKEIQNLFSTGSRSYFSHPLFFVSTAIHQVLPQTMKHIISLDSDLFFQTDIKQLFAIFDNFKATTIFGLAREQQPVYRHILHMYRDGHPGAKAGEPPPDGATGFNSGVMLINLQKMRDSKRYNQLLNNNVVKEIATKYTFQGHLGDQDFYSLLNLDYPEFFHVLPCSWNRQLCTWWRNHGYEKVFNLYHNCSGPIHVYHGNCNTKMPNE</sequence>
<keyword evidence="4" id="KW-1185">Reference proteome</keyword>
<dbReference type="GO" id="GO:0140560">
    <property type="term" value="F:xylosyl alpha-1,3-xylosyltransferase activity"/>
    <property type="evidence" value="ECO:0007669"/>
    <property type="project" value="TreeGrafter"/>
</dbReference>
<organism evidence="3 4">
    <name type="scientific">Stylophora pistillata</name>
    <name type="common">Smooth cauliflower coral</name>
    <dbReference type="NCBI Taxonomy" id="50429"/>
    <lineage>
        <taxon>Eukaryota</taxon>
        <taxon>Metazoa</taxon>
        <taxon>Cnidaria</taxon>
        <taxon>Anthozoa</taxon>
        <taxon>Hexacorallia</taxon>
        <taxon>Scleractinia</taxon>
        <taxon>Astrocoeniina</taxon>
        <taxon>Pocilloporidae</taxon>
        <taxon>Stylophora</taxon>
    </lineage>
</organism>
<feature type="signal peptide" evidence="2">
    <location>
        <begin position="1"/>
        <end position="19"/>
    </location>
</feature>
<feature type="chain" id="PRO_5012789871" evidence="2">
    <location>
        <begin position="20"/>
        <end position="515"/>
    </location>
</feature>
<proteinExistence type="predicted"/>
<dbReference type="InterPro" id="IPR029044">
    <property type="entry name" value="Nucleotide-diphossugar_trans"/>
</dbReference>
<dbReference type="Gene3D" id="3.90.550.10">
    <property type="entry name" value="Spore Coat Polysaccharide Biosynthesis Protein SpsA, Chain A"/>
    <property type="match status" value="1"/>
</dbReference>
<evidence type="ECO:0000313" key="3">
    <source>
        <dbReference type="EMBL" id="PFX23850.1"/>
    </source>
</evidence>
<feature type="region of interest" description="Disordered" evidence="1">
    <location>
        <begin position="178"/>
        <end position="213"/>
    </location>
</feature>
<evidence type="ECO:0000256" key="2">
    <source>
        <dbReference type="SAM" id="SignalP"/>
    </source>
</evidence>
<evidence type="ECO:0000313" key="4">
    <source>
        <dbReference type="Proteomes" id="UP000225706"/>
    </source>
</evidence>
<dbReference type="GO" id="GO:0005789">
    <property type="term" value="C:endoplasmic reticulum membrane"/>
    <property type="evidence" value="ECO:0007669"/>
    <property type="project" value="TreeGrafter"/>
</dbReference>
<feature type="compositionally biased region" description="Basic and acidic residues" evidence="1">
    <location>
        <begin position="178"/>
        <end position="197"/>
    </location>
</feature>
<protein>
    <submittedName>
        <fullName evidence="3">Xyloside xylosyltransferase 1</fullName>
    </submittedName>
</protein>
<gene>
    <name evidence="3" type="primary">Xxylt1</name>
    <name evidence="3" type="ORF">AWC38_SpisGene11563</name>
</gene>
<evidence type="ECO:0000256" key="1">
    <source>
        <dbReference type="SAM" id="MobiDB-lite"/>
    </source>
</evidence>
<accession>A0A2B4S4X3</accession>
<dbReference type="GO" id="GO:0016266">
    <property type="term" value="P:protein O-linked glycosylation via N-acetyl-galactosamine"/>
    <property type="evidence" value="ECO:0007669"/>
    <property type="project" value="TreeGrafter"/>
</dbReference>
<comment type="caution">
    <text evidence="3">The sequence shown here is derived from an EMBL/GenBank/DDBJ whole genome shotgun (WGS) entry which is preliminary data.</text>
</comment>
<dbReference type="AlphaFoldDB" id="A0A2B4S4X3"/>
<dbReference type="OrthoDB" id="411524at2759"/>
<dbReference type="Pfam" id="PF01501">
    <property type="entry name" value="Glyco_transf_8"/>
    <property type="match status" value="1"/>
</dbReference>
<dbReference type="InterPro" id="IPR002495">
    <property type="entry name" value="Glyco_trans_8"/>
</dbReference>
<dbReference type="InterPro" id="IPR042465">
    <property type="entry name" value="XXLT1"/>
</dbReference>
<dbReference type="Proteomes" id="UP000225706">
    <property type="component" value="Unassembled WGS sequence"/>
</dbReference>
<name>A0A2B4S4X3_STYPI</name>
<dbReference type="STRING" id="50429.A0A2B4S4X3"/>
<feature type="region of interest" description="Disordered" evidence="1">
    <location>
        <begin position="144"/>
        <end position="164"/>
    </location>
</feature>
<keyword evidence="2" id="KW-0732">Signal</keyword>
<dbReference type="PANTHER" id="PTHR46612:SF1">
    <property type="entry name" value="XYLOSIDE XYLOSYLTRANSFERASE 1"/>
    <property type="match status" value="1"/>
</dbReference>
<feature type="compositionally biased region" description="Basic and acidic residues" evidence="1">
    <location>
        <begin position="144"/>
        <end position="153"/>
    </location>
</feature>
<reference evidence="4" key="1">
    <citation type="journal article" date="2017" name="bioRxiv">
        <title>Comparative analysis of the genomes of Stylophora pistillata and Acropora digitifera provides evidence for extensive differences between species of corals.</title>
        <authorList>
            <person name="Voolstra C.R."/>
            <person name="Li Y."/>
            <person name="Liew Y.J."/>
            <person name="Baumgarten S."/>
            <person name="Zoccola D."/>
            <person name="Flot J.-F."/>
            <person name="Tambutte S."/>
            <person name="Allemand D."/>
            <person name="Aranda M."/>
        </authorList>
    </citation>
    <scope>NUCLEOTIDE SEQUENCE [LARGE SCALE GENOMIC DNA]</scope>
</reference>
<dbReference type="EMBL" id="LSMT01000194">
    <property type="protein sequence ID" value="PFX23850.1"/>
    <property type="molecule type" value="Genomic_DNA"/>
</dbReference>